<dbReference type="InterPro" id="IPR023213">
    <property type="entry name" value="CAT-like_dom_sf"/>
</dbReference>
<gene>
    <name evidence="2" type="ORF">INT43_002665</name>
</gene>
<dbReference type="GO" id="GO:0016740">
    <property type="term" value="F:transferase activity"/>
    <property type="evidence" value="ECO:0007669"/>
    <property type="project" value="UniProtKB-KW"/>
</dbReference>
<dbReference type="Proteomes" id="UP000654370">
    <property type="component" value="Unassembled WGS sequence"/>
</dbReference>
<protein>
    <recommendedName>
        <fullName evidence="4">Transferase</fullName>
    </recommendedName>
</protein>
<name>A0A8H7Q5A5_MORIS</name>
<evidence type="ECO:0000313" key="2">
    <source>
        <dbReference type="EMBL" id="KAG2186227.1"/>
    </source>
</evidence>
<dbReference type="Gene3D" id="3.30.559.10">
    <property type="entry name" value="Chloramphenicol acetyltransferase-like domain"/>
    <property type="match status" value="2"/>
</dbReference>
<dbReference type="AlphaFoldDB" id="A0A8H7Q5A5"/>
<proteinExistence type="predicted"/>
<comment type="caution">
    <text evidence="2">The sequence shown here is derived from an EMBL/GenBank/DDBJ whole genome shotgun (WGS) entry which is preliminary data.</text>
</comment>
<organism evidence="2 3">
    <name type="scientific">Mortierella isabellina</name>
    <name type="common">Filamentous fungus</name>
    <name type="synonym">Umbelopsis isabellina</name>
    <dbReference type="NCBI Taxonomy" id="91625"/>
    <lineage>
        <taxon>Eukaryota</taxon>
        <taxon>Fungi</taxon>
        <taxon>Fungi incertae sedis</taxon>
        <taxon>Mucoromycota</taxon>
        <taxon>Mucoromycotina</taxon>
        <taxon>Umbelopsidomycetes</taxon>
        <taxon>Umbelopsidales</taxon>
        <taxon>Umbelopsidaceae</taxon>
        <taxon>Umbelopsis</taxon>
    </lineage>
</organism>
<keyword evidence="3" id="KW-1185">Reference proteome</keyword>
<evidence type="ECO:0000256" key="1">
    <source>
        <dbReference type="ARBA" id="ARBA00022679"/>
    </source>
</evidence>
<accession>A0A8H7Q5A5</accession>
<dbReference type="PANTHER" id="PTHR31896:SF64">
    <property type="entry name" value="TRICHOTHECENE 3-O-ACETYLTRANSFERASE"/>
    <property type="match status" value="1"/>
</dbReference>
<dbReference type="Pfam" id="PF02458">
    <property type="entry name" value="Transferase"/>
    <property type="match status" value="1"/>
</dbReference>
<dbReference type="PANTHER" id="PTHR31896">
    <property type="entry name" value="FAMILY REGULATORY PROTEIN, PUTATIVE (AFU_ORTHOLOGUE AFUA_3G14730)-RELATED"/>
    <property type="match status" value="1"/>
</dbReference>
<keyword evidence="1" id="KW-0808">Transferase</keyword>
<evidence type="ECO:0000313" key="3">
    <source>
        <dbReference type="Proteomes" id="UP000654370"/>
    </source>
</evidence>
<sequence length="458" mass="50185">MVETHIVYPTNKYNRPAVPDAIKLHDLDLFSAPIQIVNHRFFHPSDRSISEIVEKLISSLAEALELYPPVAGVVHTLDNGDICIITKPEDDQGTPLLVDIKDTSYTTDSEDLSPRVGLILSPDASTFAAKITQFSCGTICVASSIHHQVTDLRGFLDFLEVWAQIARGEPIDLSKIPNDWSRNPGQYFSGLLNESTVPPVPMPFDLLDEPATEPPAFLMQPSKITDWSISKDSMERMKKAFSPTDSKDLWISSGDALATLLCGAVTRARESANVPRLEGRSPLNLDTEKLAMAADGRDRAPKGDMSGKYYGNFNNLPGVNVSRSDLLSLTNESASRVAVAIRRALNDQLTPLAIAKRIAFYESPEVNTPPGRIVFTADVILTNWCRFDLQGPKLDFGWGKAFLATSGGGSIYPPGYSIMTQNKETGETSIMLTIEEAALEALKADELMNKYATLVPKL</sequence>
<dbReference type="EMBL" id="JAEPQZ010000001">
    <property type="protein sequence ID" value="KAG2186227.1"/>
    <property type="molecule type" value="Genomic_DNA"/>
</dbReference>
<dbReference type="OrthoDB" id="1862401at2759"/>
<reference evidence="2" key="1">
    <citation type="submission" date="2020-12" db="EMBL/GenBank/DDBJ databases">
        <title>Metabolic potential, ecology and presence of endohyphal bacteria is reflected in genomic diversity of Mucoromycotina.</title>
        <authorList>
            <person name="Muszewska A."/>
            <person name="Okrasinska A."/>
            <person name="Steczkiewicz K."/>
            <person name="Drgas O."/>
            <person name="Orlowska M."/>
            <person name="Perlinska-Lenart U."/>
            <person name="Aleksandrzak-Piekarczyk T."/>
            <person name="Szatraj K."/>
            <person name="Zielenkiewicz U."/>
            <person name="Pilsyk S."/>
            <person name="Malc E."/>
            <person name="Mieczkowski P."/>
            <person name="Kruszewska J.S."/>
            <person name="Biernat P."/>
            <person name="Pawlowska J."/>
        </authorList>
    </citation>
    <scope>NUCLEOTIDE SEQUENCE</scope>
    <source>
        <strain evidence="2">WA0000067209</strain>
    </source>
</reference>
<evidence type="ECO:0008006" key="4">
    <source>
        <dbReference type="Google" id="ProtNLM"/>
    </source>
</evidence>
<dbReference type="InterPro" id="IPR051283">
    <property type="entry name" value="Sec_Metabolite_Acyltrans"/>
</dbReference>